<dbReference type="Pfam" id="PF05760">
    <property type="entry name" value="IER"/>
    <property type="match status" value="1"/>
</dbReference>
<comment type="similarity">
    <text evidence="1">Belongs to the IER family.</text>
</comment>
<protein>
    <submittedName>
        <fullName evidence="3">Uncharacterized protein</fullName>
    </submittedName>
</protein>
<organism evidence="3 4">
    <name type="scientific">Candidula unifasciata</name>
    <dbReference type="NCBI Taxonomy" id="100452"/>
    <lineage>
        <taxon>Eukaryota</taxon>
        <taxon>Metazoa</taxon>
        <taxon>Spiralia</taxon>
        <taxon>Lophotrochozoa</taxon>
        <taxon>Mollusca</taxon>
        <taxon>Gastropoda</taxon>
        <taxon>Heterobranchia</taxon>
        <taxon>Euthyneura</taxon>
        <taxon>Panpulmonata</taxon>
        <taxon>Eupulmonata</taxon>
        <taxon>Stylommatophora</taxon>
        <taxon>Helicina</taxon>
        <taxon>Helicoidea</taxon>
        <taxon>Geomitridae</taxon>
        <taxon>Candidula</taxon>
    </lineage>
</organism>
<name>A0A8S3YV67_9EUPU</name>
<feature type="region of interest" description="Disordered" evidence="2">
    <location>
        <begin position="164"/>
        <end position="228"/>
    </location>
</feature>
<reference evidence="3" key="1">
    <citation type="submission" date="2021-04" db="EMBL/GenBank/DDBJ databases">
        <authorList>
            <consortium name="Molecular Ecology Group"/>
        </authorList>
    </citation>
    <scope>NUCLEOTIDE SEQUENCE</scope>
</reference>
<dbReference type="InterPro" id="IPR008653">
    <property type="entry name" value="IER"/>
</dbReference>
<feature type="region of interest" description="Disordered" evidence="2">
    <location>
        <begin position="55"/>
        <end position="78"/>
    </location>
</feature>
<evidence type="ECO:0000256" key="2">
    <source>
        <dbReference type="SAM" id="MobiDB-lite"/>
    </source>
</evidence>
<evidence type="ECO:0000313" key="3">
    <source>
        <dbReference type="EMBL" id="CAG5120884.1"/>
    </source>
</evidence>
<feature type="compositionally biased region" description="Low complexity" evidence="2">
    <location>
        <begin position="164"/>
        <end position="177"/>
    </location>
</feature>
<accession>A0A8S3YV67</accession>
<dbReference type="OrthoDB" id="6358394at2759"/>
<dbReference type="Proteomes" id="UP000678393">
    <property type="component" value="Unassembled WGS sequence"/>
</dbReference>
<dbReference type="PANTHER" id="PTHR15895">
    <property type="entry name" value="IMMEDIATE EARLY RESPONSE GENE"/>
    <property type="match status" value="1"/>
</dbReference>
<sequence>METQRLITVSLGKIAQSRGQRGGINLHKNLLVATVLHKARTAYMMESYSYQQSYQRQQQIRHQPELKSDLPSSGDANKAEACPTWCDSNLGQADATPTAAEQTVPEITACQPDTTPCLQLQIMDSEIVQDKENSPPEDSHLNCSEYISSMKSAEQVYHLSAANQLSQESQPSSNSKSTCKVLKRRRTNKPSSSGCPSGKKARVSSDLSSQVVPSDYSDFSEESDIEADMQESSQISNLVSIFNSGFSGLCAITSETGLNTSNYQSDSDISSSQLSLNKLRPEKPVSAFSRMVADSSMSCSSQVNRLDSLPSAIVLSA</sequence>
<feature type="compositionally biased region" description="Low complexity" evidence="2">
    <location>
        <begin position="189"/>
        <end position="198"/>
    </location>
</feature>
<comment type="caution">
    <text evidence="3">The sequence shown here is derived from an EMBL/GenBank/DDBJ whole genome shotgun (WGS) entry which is preliminary data.</text>
</comment>
<keyword evidence="4" id="KW-1185">Reference proteome</keyword>
<proteinExistence type="inferred from homology"/>
<dbReference type="EMBL" id="CAJHNH020000984">
    <property type="protein sequence ID" value="CAG5120884.1"/>
    <property type="molecule type" value="Genomic_DNA"/>
</dbReference>
<dbReference type="AlphaFoldDB" id="A0A8S3YV67"/>
<gene>
    <name evidence="3" type="ORF">CUNI_LOCUS6442</name>
</gene>
<feature type="compositionally biased region" description="Acidic residues" evidence="2">
    <location>
        <begin position="218"/>
        <end position="228"/>
    </location>
</feature>
<evidence type="ECO:0000256" key="1">
    <source>
        <dbReference type="ARBA" id="ARBA00006186"/>
    </source>
</evidence>
<evidence type="ECO:0000313" key="4">
    <source>
        <dbReference type="Proteomes" id="UP000678393"/>
    </source>
</evidence>